<protein>
    <submittedName>
        <fullName evidence="1">Uncharacterized protein</fullName>
    </submittedName>
</protein>
<dbReference type="KEGG" id="lgi:LOTGIDRAFT_161416"/>
<gene>
    <name evidence="1" type="ORF">LOTGIDRAFT_161416</name>
</gene>
<sequence>MLLAATNIIAFFKNSTYEVEEEIQNTCELRSCVLFPYVTLGDKCGLDEGFNKICVNSNAVCSQGLDGIMSCVCDRNYTNIDGQCENVPSKLFVKDFVNETITQGENITIDYELTVLTLNNIQIDTIPNISNNFKYDSSNGELKVWIFNTRNLLLENFMIRMRAVYGDVEVQDSTLVHLHTIKPDIEECTTVFPQQEVTNVTLGDECSFDNDIYKICIDPDTVCSKTEGKCKCDRNHAEIDGQCVELPDKLFSNKYEYQVILANIEPNKALTLSYYVPGNRTLHCMESRFFIGLSAGEYNQSGPSTERL</sequence>
<name>V3ZRZ9_LOTGI</name>
<dbReference type="EMBL" id="KB201847">
    <property type="protein sequence ID" value="ESO94208.1"/>
    <property type="molecule type" value="Genomic_DNA"/>
</dbReference>
<dbReference type="GeneID" id="20238689"/>
<reference evidence="1 2" key="1">
    <citation type="journal article" date="2013" name="Nature">
        <title>Insights into bilaterian evolution from three spiralian genomes.</title>
        <authorList>
            <person name="Simakov O."/>
            <person name="Marletaz F."/>
            <person name="Cho S.J."/>
            <person name="Edsinger-Gonzales E."/>
            <person name="Havlak P."/>
            <person name="Hellsten U."/>
            <person name="Kuo D.H."/>
            <person name="Larsson T."/>
            <person name="Lv J."/>
            <person name="Arendt D."/>
            <person name="Savage R."/>
            <person name="Osoegawa K."/>
            <person name="de Jong P."/>
            <person name="Grimwood J."/>
            <person name="Chapman J.A."/>
            <person name="Shapiro H."/>
            <person name="Aerts A."/>
            <person name="Otillar R.P."/>
            <person name="Terry A.Y."/>
            <person name="Boore J.L."/>
            <person name="Grigoriev I.V."/>
            <person name="Lindberg D.R."/>
            <person name="Seaver E.C."/>
            <person name="Weisblat D.A."/>
            <person name="Putnam N.H."/>
            <person name="Rokhsar D.S."/>
        </authorList>
    </citation>
    <scope>NUCLEOTIDE SEQUENCE [LARGE SCALE GENOMIC DNA]</scope>
</reference>
<evidence type="ECO:0000313" key="2">
    <source>
        <dbReference type="Proteomes" id="UP000030746"/>
    </source>
</evidence>
<evidence type="ECO:0000313" key="1">
    <source>
        <dbReference type="EMBL" id="ESO94208.1"/>
    </source>
</evidence>
<dbReference type="Proteomes" id="UP000030746">
    <property type="component" value="Unassembled WGS sequence"/>
</dbReference>
<organism evidence="1 2">
    <name type="scientific">Lottia gigantea</name>
    <name type="common">Giant owl limpet</name>
    <dbReference type="NCBI Taxonomy" id="225164"/>
    <lineage>
        <taxon>Eukaryota</taxon>
        <taxon>Metazoa</taxon>
        <taxon>Spiralia</taxon>
        <taxon>Lophotrochozoa</taxon>
        <taxon>Mollusca</taxon>
        <taxon>Gastropoda</taxon>
        <taxon>Patellogastropoda</taxon>
        <taxon>Lottioidea</taxon>
        <taxon>Lottiidae</taxon>
        <taxon>Lottia</taxon>
    </lineage>
</organism>
<proteinExistence type="predicted"/>
<dbReference type="HOGENOM" id="CLU_903955_0_0_1"/>
<keyword evidence="2" id="KW-1185">Reference proteome</keyword>
<dbReference type="RefSeq" id="XP_009055054.1">
    <property type="nucleotide sequence ID" value="XM_009056806.1"/>
</dbReference>
<accession>V3ZRZ9</accession>
<dbReference type="CTD" id="20238689"/>
<dbReference type="AlphaFoldDB" id="V3ZRZ9"/>